<feature type="transmembrane region" description="Helical" evidence="1">
    <location>
        <begin position="299"/>
        <end position="317"/>
    </location>
</feature>
<dbReference type="Proteomes" id="UP000215215">
    <property type="component" value="Unassembled WGS sequence"/>
</dbReference>
<dbReference type="EMBL" id="NOZQ01000154">
    <property type="protein sequence ID" value="OYD14874.1"/>
    <property type="molecule type" value="Genomic_DNA"/>
</dbReference>
<evidence type="ECO:0000313" key="3">
    <source>
        <dbReference type="EMBL" id="OYD17504.1"/>
    </source>
</evidence>
<evidence type="ECO:0000256" key="1">
    <source>
        <dbReference type="SAM" id="Phobius"/>
    </source>
</evidence>
<feature type="transmembrane region" description="Helical" evidence="1">
    <location>
        <begin position="7"/>
        <end position="24"/>
    </location>
</feature>
<dbReference type="PANTHER" id="PTHR39556:SF1">
    <property type="entry name" value="PROTEIN, PUTATIVE-RELATED"/>
    <property type="match status" value="1"/>
</dbReference>
<feature type="transmembrane region" description="Helical" evidence="1">
    <location>
        <begin position="99"/>
        <end position="120"/>
    </location>
</feature>
<sequence>MFVVNFFLDWIGFVCAIAVLLVVSRKNLPLALFLGAVTLGLFTLPPSRLCTEILRTLKDPSVVLLAVAMGIIPLIGGVMKAGGEVDGVVNNFRVGKKAFLALTPALMGMLPMPGGALLSAPMVEKAGVGTDDRTKVVINVWFRHLFILIYPLSPALVASAKIVGLTAYDVIPWLIPELFLASLVGYVFFLRNIKGNLDYTSPFSIKNLLIPLCVILTAPILDFSLRFLFDFPVKETATIIAVFSSLALSILFSSKSLNTREIIIKAKPWNFALIIMAMFIFLNVFTASDTASRVASLSLSRLVLCVLAGFLLGLVTGRVQLPASIILPVYLVTYGSISPLVFSITYFSIFWGYIVSPVHPCIVVTLEYFNTGMKDFYLRVLPPAAIIFFCIFAASLFLF</sequence>
<dbReference type="PANTHER" id="PTHR39556">
    <property type="entry name" value="PROTEIN, PUTATIVE-RELATED"/>
    <property type="match status" value="1"/>
</dbReference>
<organism evidence="3 4">
    <name type="scientific">candidate division WOR-3 bacterium JGI_Cruoil_03_44_89</name>
    <dbReference type="NCBI Taxonomy" id="1973748"/>
    <lineage>
        <taxon>Bacteria</taxon>
        <taxon>Bacteria division WOR-3</taxon>
    </lineage>
</organism>
<feature type="transmembrane region" description="Helical" evidence="1">
    <location>
        <begin position="30"/>
        <end position="50"/>
    </location>
</feature>
<proteinExistence type="predicted"/>
<feature type="transmembrane region" description="Helical" evidence="1">
    <location>
        <begin position="209"/>
        <end position="229"/>
    </location>
</feature>
<dbReference type="AlphaFoldDB" id="A0A235BZ63"/>
<keyword evidence="1" id="KW-0812">Transmembrane</keyword>
<comment type="caution">
    <text evidence="3">The sequence shown here is derived from an EMBL/GenBank/DDBJ whole genome shotgun (WGS) entry which is preliminary data.</text>
</comment>
<evidence type="ECO:0008006" key="5">
    <source>
        <dbReference type="Google" id="ProtNLM"/>
    </source>
</evidence>
<evidence type="ECO:0000313" key="4">
    <source>
        <dbReference type="Proteomes" id="UP000215215"/>
    </source>
</evidence>
<keyword evidence="1" id="KW-1133">Transmembrane helix</keyword>
<feature type="transmembrane region" description="Helical" evidence="1">
    <location>
        <begin position="170"/>
        <end position="189"/>
    </location>
</feature>
<keyword evidence="1" id="KW-0472">Membrane</keyword>
<name>A0A235BZ63_UNCW3</name>
<feature type="transmembrane region" description="Helical" evidence="1">
    <location>
        <begin position="329"/>
        <end position="356"/>
    </location>
</feature>
<dbReference type="InterPro" id="IPR007294">
    <property type="entry name" value="DUF401"/>
</dbReference>
<feature type="transmembrane region" description="Helical" evidence="1">
    <location>
        <begin position="141"/>
        <end position="164"/>
    </location>
</feature>
<feature type="transmembrane region" description="Helical" evidence="1">
    <location>
        <begin position="62"/>
        <end position="79"/>
    </location>
</feature>
<evidence type="ECO:0000313" key="2">
    <source>
        <dbReference type="EMBL" id="OYD14874.1"/>
    </source>
</evidence>
<protein>
    <recommendedName>
        <fullName evidence="5">DUF401 family protein</fullName>
    </recommendedName>
</protein>
<gene>
    <name evidence="3" type="ORF">CH333_00725</name>
    <name evidence="2" type="ORF">CH333_07100</name>
</gene>
<feature type="transmembrane region" description="Helical" evidence="1">
    <location>
        <begin position="235"/>
        <end position="257"/>
    </location>
</feature>
<accession>A0A235BZ63</accession>
<feature type="transmembrane region" description="Helical" evidence="1">
    <location>
        <begin position="376"/>
        <end position="398"/>
    </location>
</feature>
<feature type="transmembrane region" description="Helical" evidence="1">
    <location>
        <begin position="269"/>
        <end position="287"/>
    </location>
</feature>
<dbReference type="Pfam" id="PF04165">
    <property type="entry name" value="DUF401"/>
    <property type="match status" value="1"/>
</dbReference>
<dbReference type="EMBL" id="NOZQ01000011">
    <property type="protein sequence ID" value="OYD17504.1"/>
    <property type="molecule type" value="Genomic_DNA"/>
</dbReference>
<reference evidence="3 4" key="1">
    <citation type="submission" date="2017-07" db="EMBL/GenBank/DDBJ databases">
        <title>Recovery of genomes from metagenomes via a dereplication, aggregation, and scoring strategy.</title>
        <authorList>
            <person name="Sieber C.M."/>
            <person name="Probst A.J."/>
            <person name="Sharrar A."/>
            <person name="Thomas B.C."/>
            <person name="Hess M."/>
            <person name="Tringe S.G."/>
            <person name="Banfield J.F."/>
        </authorList>
    </citation>
    <scope>NUCLEOTIDE SEQUENCE [LARGE SCALE GENOMIC DNA]</scope>
    <source>
        <strain evidence="3">JGI_Cruoil_03_44_89</strain>
    </source>
</reference>